<reference evidence="2" key="1">
    <citation type="submission" date="2023-03" db="EMBL/GenBank/DDBJ databases">
        <title>Massive genome expansion in bonnet fungi (Mycena s.s.) driven by repeated elements and novel gene families across ecological guilds.</title>
        <authorList>
            <consortium name="Lawrence Berkeley National Laboratory"/>
            <person name="Harder C.B."/>
            <person name="Miyauchi S."/>
            <person name="Viragh M."/>
            <person name="Kuo A."/>
            <person name="Thoen E."/>
            <person name="Andreopoulos B."/>
            <person name="Lu D."/>
            <person name="Skrede I."/>
            <person name="Drula E."/>
            <person name="Henrissat B."/>
            <person name="Morin E."/>
            <person name="Kohler A."/>
            <person name="Barry K."/>
            <person name="LaButti K."/>
            <person name="Morin E."/>
            <person name="Salamov A."/>
            <person name="Lipzen A."/>
            <person name="Mereny Z."/>
            <person name="Hegedus B."/>
            <person name="Baldrian P."/>
            <person name="Stursova M."/>
            <person name="Weitz H."/>
            <person name="Taylor A."/>
            <person name="Grigoriev I.V."/>
            <person name="Nagy L.G."/>
            <person name="Martin F."/>
            <person name="Kauserud H."/>
        </authorList>
    </citation>
    <scope>NUCLEOTIDE SEQUENCE</scope>
    <source>
        <strain evidence="2">CBHHK200</strain>
    </source>
</reference>
<organism evidence="2 3">
    <name type="scientific">Mycena alexandri</name>
    <dbReference type="NCBI Taxonomy" id="1745969"/>
    <lineage>
        <taxon>Eukaryota</taxon>
        <taxon>Fungi</taxon>
        <taxon>Dikarya</taxon>
        <taxon>Basidiomycota</taxon>
        <taxon>Agaricomycotina</taxon>
        <taxon>Agaricomycetes</taxon>
        <taxon>Agaricomycetidae</taxon>
        <taxon>Agaricales</taxon>
        <taxon>Marasmiineae</taxon>
        <taxon>Mycenaceae</taxon>
        <taxon>Mycena</taxon>
    </lineage>
</organism>
<evidence type="ECO:0000313" key="2">
    <source>
        <dbReference type="EMBL" id="KAJ7037645.1"/>
    </source>
</evidence>
<evidence type="ECO:0000256" key="1">
    <source>
        <dbReference type="SAM" id="MobiDB-lite"/>
    </source>
</evidence>
<feature type="non-terminal residue" evidence="2">
    <location>
        <position position="423"/>
    </location>
</feature>
<dbReference type="EMBL" id="JARJCM010000036">
    <property type="protein sequence ID" value="KAJ7037645.1"/>
    <property type="molecule type" value="Genomic_DNA"/>
</dbReference>
<name>A0AAD6T3B2_9AGAR</name>
<proteinExistence type="predicted"/>
<protein>
    <submittedName>
        <fullName evidence="2">Uncharacterized protein</fullName>
    </submittedName>
</protein>
<sequence length="423" mass="47844">NSRKGHRGGVRQKLKSGGLNPRREEAMAARTFASGNVVKSSSFSLLHDASFSPRAWQGQAPPEIARESIRALYHSKPDAEGLYPWLRTFFPIPYIMPKGPDEKRGTFVVDKNGLIFFYRSYRAEWLAGMVDQIEEAQRALVGDDLLSLSLRNACADGVRGPHLAIIIGHQRQSSVEPYLTAWHRAHQDRVDKFMELDVIKRIIRWVCGIVRAVWPGLAARFEKDAEWHYKKYGIRPLFGYFWNFCWNAAFPGDARIHTPPHADSKNQVGVCLILCYVLKCVDFNHKTRSWLVLWEADIAAELPPWTLTGYPSSLFYHFNVDVHRLRHVWTPSDVDIPTPENSHPVVPGDDTGRGSMVFFSQASMRHGPETGSHTLEMAINAGHSGSVDRNLTVREAFQRARIDIPIPPDIIARFGEGASHFGR</sequence>
<keyword evidence="3" id="KW-1185">Reference proteome</keyword>
<comment type="caution">
    <text evidence="2">The sequence shown here is derived from an EMBL/GenBank/DDBJ whole genome shotgun (WGS) entry which is preliminary data.</text>
</comment>
<dbReference type="Proteomes" id="UP001218188">
    <property type="component" value="Unassembled WGS sequence"/>
</dbReference>
<feature type="compositionally biased region" description="Basic residues" evidence="1">
    <location>
        <begin position="1"/>
        <end position="14"/>
    </location>
</feature>
<dbReference type="AlphaFoldDB" id="A0AAD6T3B2"/>
<accession>A0AAD6T3B2</accession>
<feature type="region of interest" description="Disordered" evidence="1">
    <location>
        <begin position="1"/>
        <end position="22"/>
    </location>
</feature>
<evidence type="ECO:0000313" key="3">
    <source>
        <dbReference type="Proteomes" id="UP001218188"/>
    </source>
</evidence>
<gene>
    <name evidence="2" type="ORF">C8F04DRAFT_952465</name>
</gene>